<dbReference type="AlphaFoldDB" id="A0A835GSW5"/>
<dbReference type="Pfam" id="PF03392">
    <property type="entry name" value="OS-D"/>
    <property type="match status" value="1"/>
</dbReference>
<evidence type="ECO:0000313" key="1">
    <source>
        <dbReference type="EMBL" id="KAF9424859.1"/>
    </source>
</evidence>
<protein>
    <submittedName>
        <fullName evidence="1">Uncharacterized protein</fullName>
    </submittedName>
</protein>
<dbReference type="EMBL" id="JACKWZ010000001">
    <property type="protein sequence ID" value="KAF9424859.1"/>
    <property type="molecule type" value="Genomic_DNA"/>
</dbReference>
<keyword evidence="2" id="KW-1185">Reference proteome</keyword>
<dbReference type="PANTHER" id="PTHR11257:SF12">
    <property type="entry name" value="EJACULATORY BULB-SPECIFIC PROTEIN 3-RELATED"/>
    <property type="match status" value="1"/>
</dbReference>
<sequence>FVVQPKRHVFSIKSSGRVDGEVLNPLQSCWAVLHRKHDQRMKSFMVLCLFGLAAVAMARPDGSTYTDRYDNINLDEILGNRRLLTPYIKCILEEGKCTPDGKELKSHIREALEQNCAKCTDAQRNGTRRVLGHLINNEEESWNRLKAKYDPQSKYTVKYELELRKLKQ</sequence>
<dbReference type="PANTHER" id="PTHR11257">
    <property type="entry name" value="CHEMOSENSORY PROTEIN-RELATED"/>
    <property type="match status" value="1"/>
</dbReference>
<reference evidence="1" key="1">
    <citation type="submission" date="2020-08" db="EMBL/GenBank/DDBJ databases">
        <title>Spodoptera exigua strain:BAW_Kor-Di-RS1 Genome sequencing and assembly.</title>
        <authorList>
            <person name="Kim J."/>
            <person name="Nam H.Y."/>
            <person name="Kwon M."/>
            <person name="Choi J.H."/>
            <person name="Cho S.R."/>
            <person name="Kim G.-H."/>
        </authorList>
    </citation>
    <scope>NUCLEOTIDE SEQUENCE</scope>
    <source>
        <strain evidence="1">BAW_Kor-Di-RS1</strain>
        <tissue evidence="1">Whole-body</tissue>
    </source>
</reference>
<comment type="caution">
    <text evidence="1">The sequence shown here is derived from an EMBL/GenBank/DDBJ whole genome shotgun (WGS) entry which is preliminary data.</text>
</comment>
<dbReference type="Gene3D" id="1.10.2080.10">
    <property type="entry name" value="Insect odorant-binding protein A10/Ejaculatory bulb-specific protein 3"/>
    <property type="match status" value="1"/>
</dbReference>
<proteinExistence type="predicted"/>
<feature type="non-terminal residue" evidence="1">
    <location>
        <position position="1"/>
    </location>
</feature>
<organism evidence="1 2">
    <name type="scientific">Spodoptera exigua</name>
    <name type="common">Beet armyworm</name>
    <name type="synonym">Noctua fulgens</name>
    <dbReference type="NCBI Taxonomy" id="7107"/>
    <lineage>
        <taxon>Eukaryota</taxon>
        <taxon>Metazoa</taxon>
        <taxon>Ecdysozoa</taxon>
        <taxon>Arthropoda</taxon>
        <taxon>Hexapoda</taxon>
        <taxon>Insecta</taxon>
        <taxon>Pterygota</taxon>
        <taxon>Neoptera</taxon>
        <taxon>Endopterygota</taxon>
        <taxon>Lepidoptera</taxon>
        <taxon>Glossata</taxon>
        <taxon>Ditrysia</taxon>
        <taxon>Noctuoidea</taxon>
        <taxon>Noctuidae</taxon>
        <taxon>Amphipyrinae</taxon>
        <taxon>Spodoptera</taxon>
    </lineage>
</organism>
<accession>A0A835GSW5</accession>
<dbReference type="InterPro" id="IPR036682">
    <property type="entry name" value="OS_D_A10/PebIII_sf"/>
</dbReference>
<gene>
    <name evidence="1" type="ORF">HW555_000160</name>
</gene>
<dbReference type="InterPro" id="IPR005055">
    <property type="entry name" value="A10/PebIII"/>
</dbReference>
<name>A0A835GSW5_SPOEX</name>
<dbReference type="SUPFAM" id="SSF100910">
    <property type="entry name" value="Chemosensory protein Csp2"/>
    <property type="match status" value="1"/>
</dbReference>
<evidence type="ECO:0000313" key="2">
    <source>
        <dbReference type="Proteomes" id="UP000648187"/>
    </source>
</evidence>
<dbReference type="Proteomes" id="UP000648187">
    <property type="component" value="Unassembled WGS sequence"/>
</dbReference>